<sequence length="140" mass="14249">MTSTPGTGTPPTTTPPATSTALAAPAALAALVAPAQDDAYAAYREAELLLDAGRAAEAARVAATVVAAAPGDVAALELHARALFASAQLRRAEAALRALVERRPDDGWARFALARTLERQSRGAEAGEHRRLAAALGVTG</sequence>
<name>A0A3A3YZX5_9ACTN</name>
<keyword evidence="2" id="KW-1185">Reference proteome</keyword>
<evidence type="ECO:0000313" key="1">
    <source>
        <dbReference type="EMBL" id="RJK97529.1"/>
    </source>
</evidence>
<dbReference type="Gene3D" id="1.25.40.10">
    <property type="entry name" value="Tetratricopeptide repeat domain"/>
    <property type="match status" value="1"/>
</dbReference>
<dbReference type="AlphaFoldDB" id="A0A3A3YZX5"/>
<accession>A0A3A3YZX5</accession>
<dbReference type="Proteomes" id="UP000265614">
    <property type="component" value="Unassembled WGS sequence"/>
</dbReference>
<proteinExistence type="predicted"/>
<evidence type="ECO:0008006" key="3">
    <source>
        <dbReference type="Google" id="ProtNLM"/>
    </source>
</evidence>
<dbReference type="InterPro" id="IPR011990">
    <property type="entry name" value="TPR-like_helical_dom_sf"/>
</dbReference>
<dbReference type="Pfam" id="PF14559">
    <property type="entry name" value="TPR_19"/>
    <property type="match status" value="1"/>
</dbReference>
<reference evidence="1 2" key="1">
    <citation type="submission" date="2018-09" db="EMBL/GenBank/DDBJ databases">
        <title>YIM 75000 draft genome.</title>
        <authorList>
            <person name="Tang S."/>
            <person name="Feng Y."/>
        </authorList>
    </citation>
    <scope>NUCLEOTIDE SEQUENCE [LARGE SCALE GENOMIC DNA]</scope>
    <source>
        <strain evidence="1 2">YIM 75000</strain>
    </source>
</reference>
<gene>
    <name evidence="1" type="ORF">D5H78_00315</name>
</gene>
<comment type="caution">
    <text evidence="1">The sequence shown here is derived from an EMBL/GenBank/DDBJ whole genome shotgun (WGS) entry which is preliminary data.</text>
</comment>
<protein>
    <recommendedName>
        <fullName evidence="3">Tetratricopeptide repeat protein</fullName>
    </recommendedName>
</protein>
<dbReference type="OrthoDB" id="9799122at2"/>
<dbReference type="SUPFAM" id="SSF48452">
    <property type="entry name" value="TPR-like"/>
    <property type="match status" value="1"/>
</dbReference>
<organism evidence="1 2">
    <name type="scientific">Vallicoccus soli</name>
    <dbReference type="NCBI Taxonomy" id="2339232"/>
    <lineage>
        <taxon>Bacteria</taxon>
        <taxon>Bacillati</taxon>
        <taxon>Actinomycetota</taxon>
        <taxon>Actinomycetes</taxon>
        <taxon>Motilibacterales</taxon>
        <taxon>Vallicoccaceae</taxon>
        <taxon>Vallicoccus</taxon>
    </lineage>
</organism>
<evidence type="ECO:0000313" key="2">
    <source>
        <dbReference type="Proteomes" id="UP000265614"/>
    </source>
</evidence>
<dbReference type="RefSeq" id="WP_119948428.1">
    <property type="nucleotide sequence ID" value="NZ_QZEZ01000001.1"/>
</dbReference>
<dbReference type="EMBL" id="QZEZ01000001">
    <property type="protein sequence ID" value="RJK97529.1"/>
    <property type="molecule type" value="Genomic_DNA"/>
</dbReference>